<feature type="domain" description="M23ase beta-sheet core" evidence="3">
    <location>
        <begin position="434"/>
        <end position="521"/>
    </location>
</feature>
<dbReference type="EMBL" id="QMEB01000205">
    <property type="protein sequence ID" value="NMG21922.1"/>
    <property type="molecule type" value="Genomic_DNA"/>
</dbReference>
<evidence type="ECO:0000256" key="2">
    <source>
        <dbReference type="SAM" id="MobiDB-lite"/>
    </source>
</evidence>
<feature type="region of interest" description="Disordered" evidence="2">
    <location>
        <begin position="220"/>
        <end position="243"/>
    </location>
</feature>
<feature type="compositionally biased region" description="Polar residues" evidence="2">
    <location>
        <begin position="220"/>
        <end position="230"/>
    </location>
</feature>
<dbReference type="Gene3D" id="2.70.70.10">
    <property type="entry name" value="Glucose Permease (Domain IIA)"/>
    <property type="match status" value="1"/>
</dbReference>
<feature type="region of interest" description="Disordered" evidence="2">
    <location>
        <begin position="299"/>
        <end position="322"/>
    </location>
</feature>
<dbReference type="InterPro" id="IPR016047">
    <property type="entry name" value="M23ase_b-sheet_dom"/>
</dbReference>
<protein>
    <submittedName>
        <fullName evidence="4">M23 family peptidase</fullName>
    </submittedName>
</protein>
<evidence type="ECO:0000313" key="5">
    <source>
        <dbReference type="Proteomes" id="UP000718564"/>
    </source>
</evidence>
<dbReference type="CDD" id="cd12797">
    <property type="entry name" value="M23_peptidase"/>
    <property type="match status" value="1"/>
</dbReference>
<name>A0ABX1PDR2_9CYAN</name>
<dbReference type="PANTHER" id="PTHR21666:SF289">
    <property type="entry name" value="L-ALA--D-GLU ENDOPEPTIDASE"/>
    <property type="match status" value="1"/>
</dbReference>
<dbReference type="PANTHER" id="PTHR21666">
    <property type="entry name" value="PEPTIDASE-RELATED"/>
    <property type="match status" value="1"/>
</dbReference>
<evidence type="ECO:0000256" key="1">
    <source>
        <dbReference type="ARBA" id="ARBA00022729"/>
    </source>
</evidence>
<feature type="compositionally biased region" description="Basic and acidic residues" evidence="2">
    <location>
        <begin position="91"/>
        <end position="102"/>
    </location>
</feature>
<proteinExistence type="predicted"/>
<feature type="region of interest" description="Disordered" evidence="2">
    <location>
        <begin position="61"/>
        <end position="102"/>
    </location>
</feature>
<dbReference type="InterPro" id="IPR050570">
    <property type="entry name" value="Cell_wall_metabolism_enzyme"/>
</dbReference>
<dbReference type="RefSeq" id="WP_169157144.1">
    <property type="nucleotide sequence ID" value="NZ_CAWPJE010000201.1"/>
</dbReference>
<evidence type="ECO:0000313" key="4">
    <source>
        <dbReference type="EMBL" id="NMG21922.1"/>
    </source>
</evidence>
<keyword evidence="1" id="KW-0732">Signal</keyword>
<evidence type="ECO:0000259" key="3">
    <source>
        <dbReference type="Pfam" id="PF01551"/>
    </source>
</evidence>
<organism evidence="4 5">
    <name type="scientific">Brasilonema bromeliae SPC951</name>
    <dbReference type="NCBI Taxonomy" id="385972"/>
    <lineage>
        <taxon>Bacteria</taxon>
        <taxon>Bacillati</taxon>
        <taxon>Cyanobacteriota</taxon>
        <taxon>Cyanophyceae</taxon>
        <taxon>Nostocales</taxon>
        <taxon>Scytonemataceae</taxon>
        <taxon>Brasilonema</taxon>
        <taxon>Bromeliae group (in: Brasilonema)</taxon>
    </lineage>
</organism>
<comment type="caution">
    <text evidence="4">The sequence shown here is derived from an EMBL/GenBank/DDBJ whole genome shotgun (WGS) entry which is preliminary data.</text>
</comment>
<dbReference type="Pfam" id="PF01551">
    <property type="entry name" value="Peptidase_M23"/>
    <property type="match status" value="1"/>
</dbReference>
<dbReference type="SUPFAM" id="SSF51261">
    <property type="entry name" value="Duplicated hybrid motif"/>
    <property type="match status" value="1"/>
</dbReference>
<accession>A0ABX1PDR2</accession>
<gene>
    <name evidence="4" type="ORF">DP116_21715</name>
</gene>
<reference evidence="4 5" key="1">
    <citation type="submission" date="2018-06" db="EMBL/GenBank/DDBJ databases">
        <title>Comparative genomics of Brasilonema spp. strains.</title>
        <authorList>
            <person name="Alvarenga D.O."/>
            <person name="Fiore M.F."/>
            <person name="Varani A.M."/>
        </authorList>
    </citation>
    <scope>NUCLEOTIDE SEQUENCE [LARGE SCALE GENOMIC DNA]</scope>
    <source>
        <strain evidence="4 5">SPC951</strain>
    </source>
</reference>
<sequence length="558" mass="61608">MAQRNNSAENRLHQLWQQCLSTRRFASTLPAQSLAWLGSITMLSNGGLVFAQTESAIDNIVPTAESSQPAPSVNRVKRDTFRHNNSSPAVEETKSQSDEFSQRRVRLRQRLSQAKRPSPAVALRNYKRHAQSSQPEVAIRKFKPRVQVSVRSESTRNWRTRLQRAPQVEVPQFNISVSKEQPQQEVSQENNWPVPRHLAHWREPYANSTKIDNLRAALNSRQGTASSTDDSTPKDYNNAYIDPGEYNTGATDRYQAPNSVVITQQSNTELPRKKASWIRRSKPATLATVPPVRHVERGERNSLDRPTYRTVSRSMTPSRHRSYRTAYRSITKDTYHPNRFIPDFSSPTTVSSVPIAPVGGILPAPMTAENVAPRISNITYDIPLAAVLPQVNYGGVYGGRLASGPGLMYPLSIPSAISSLFGWRTHPITGDRSFHSGTDIGAAMGTPVLAAYTGKVESADWLGGYGMTVIVNHSNAQQTLYGHMSEIFVQPGQLVQQGTVIGRVGSTGLSTGPHLHFEVRQLTPEGWVATDPGAQLESALGQLMQSLHTAQTPQRPGS</sequence>
<keyword evidence="5" id="KW-1185">Reference proteome</keyword>
<dbReference type="Proteomes" id="UP000718564">
    <property type="component" value="Unassembled WGS sequence"/>
</dbReference>
<dbReference type="InterPro" id="IPR011055">
    <property type="entry name" value="Dup_hybrid_motif"/>
</dbReference>